<dbReference type="Proteomes" id="UP000249645">
    <property type="component" value="Unassembled WGS sequence"/>
</dbReference>
<dbReference type="EMBL" id="QFOI01000725">
    <property type="protein sequence ID" value="PZP38697.1"/>
    <property type="molecule type" value="Genomic_DNA"/>
</dbReference>
<proteinExistence type="predicted"/>
<gene>
    <name evidence="2" type="ORF">DI598_20450</name>
    <name evidence="1" type="ORF">DI598_20465</name>
</gene>
<evidence type="ECO:0000313" key="1">
    <source>
        <dbReference type="EMBL" id="PZP38697.1"/>
    </source>
</evidence>
<reference evidence="2 3" key="1">
    <citation type="submission" date="2017-11" db="EMBL/GenBank/DDBJ databases">
        <title>Infants hospitalized years apart are colonized by the same room-sourced microbial strains.</title>
        <authorList>
            <person name="Brooks B."/>
            <person name="Olm M.R."/>
            <person name="Firek B.A."/>
            <person name="Baker R."/>
            <person name="Thomas B.C."/>
            <person name="Morowitz M.J."/>
            <person name="Banfield J.F."/>
        </authorList>
    </citation>
    <scope>NUCLEOTIDE SEQUENCE [LARGE SCALE GENOMIC DNA]</scope>
    <source>
        <strain evidence="2">S2_009_000_R2_76</strain>
    </source>
</reference>
<dbReference type="EMBL" id="QFOI01000724">
    <property type="protein sequence ID" value="PZP38705.1"/>
    <property type="molecule type" value="Genomic_DNA"/>
</dbReference>
<evidence type="ECO:0000313" key="3">
    <source>
        <dbReference type="Proteomes" id="UP000249645"/>
    </source>
</evidence>
<organism evidence="2 3">
    <name type="scientific">Pseudopedobacter saltans</name>
    <dbReference type="NCBI Taxonomy" id="151895"/>
    <lineage>
        <taxon>Bacteria</taxon>
        <taxon>Pseudomonadati</taxon>
        <taxon>Bacteroidota</taxon>
        <taxon>Sphingobacteriia</taxon>
        <taxon>Sphingobacteriales</taxon>
        <taxon>Sphingobacteriaceae</taxon>
        <taxon>Pseudopedobacter</taxon>
    </lineage>
</organism>
<name>A0A2W5E3F7_9SPHI</name>
<comment type="caution">
    <text evidence="2">The sequence shown here is derived from an EMBL/GenBank/DDBJ whole genome shotgun (WGS) entry which is preliminary data.</text>
</comment>
<dbReference type="AlphaFoldDB" id="A0A2W5E3F7"/>
<accession>A0A2W5E3F7</accession>
<sequence>MSYKHNQKAPAMPKKKAQREFHPFAGKKLVQVEKGTSVYVPKDATQEEVNAIVASVRQNLERH</sequence>
<protein>
    <submittedName>
        <fullName evidence="2">Uncharacterized protein</fullName>
    </submittedName>
</protein>
<feature type="non-terminal residue" evidence="2">
    <location>
        <position position="63"/>
    </location>
</feature>
<evidence type="ECO:0000313" key="2">
    <source>
        <dbReference type="EMBL" id="PZP38705.1"/>
    </source>
</evidence>